<evidence type="ECO:0000313" key="8">
    <source>
        <dbReference type="EMBL" id="MCM2372536.1"/>
    </source>
</evidence>
<dbReference type="PROSITE" id="PS00523">
    <property type="entry name" value="SULFATASE_1"/>
    <property type="match status" value="1"/>
</dbReference>
<sequence length="484" mass="54099">MVYLRFLTLLLYFLVLVDVNSVNAQTLRTDTSDVEKKQPNIILIMADDVSWECFGCYGGEDYETPNIDALAGAGVRFDHCYSTPICTPSRVKIMTGRYSFRNYTHFGYLNPQDKTFGNLLRSAGYETAVAGKWQLNGLYHKAVGCDDSSRPNQAGFDEYCLWQLTKEKGAPDGGERFWSPTLECNGHVLTSKNNANLYGPDIMSDFVCDFIKRERDKPFFVYYPTVLVHNPFVPTPVTIGDQPRDHSANKAPKDRTAQKANFVAMVHYLDQIIGKILRSVDEAGKLENTLILFTADNGTNRAISSQWNGQKITGGKGGTKDMGTHVPMVAFWNGHTPVGHVCSDLIDFTDFYATFAAAAGITLADDDPIDGRSYLPQLNGEVGNPRDWVLCHYQPYWGGFKGSQYVRDERYKLYRDGSFYFVPNDLRELNNLAKGAAGERGETAREQLNRVLKSVPPGPPETGGKNAKHRPTYPDWPAITNVND</sequence>
<feature type="region of interest" description="Disordered" evidence="5">
    <location>
        <begin position="452"/>
        <end position="484"/>
    </location>
</feature>
<evidence type="ECO:0000313" key="9">
    <source>
        <dbReference type="Proteomes" id="UP001202961"/>
    </source>
</evidence>
<keyword evidence="3" id="KW-0378">Hydrolase</keyword>
<comment type="caution">
    <text evidence="8">The sequence shown here is derived from an EMBL/GenBank/DDBJ whole genome shotgun (WGS) entry which is preliminary data.</text>
</comment>
<feature type="domain" description="Sulfatase N-terminal" evidence="7">
    <location>
        <begin position="39"/>
        <end position="361"/>
    </location>
</feature>
<dbReference type="CDD" id="cd16151">
    <property type="entry name" value="sulfatase_like"/>
    <property type="match status" value="1"/>
</dbReference>
<name>A0ABT0U849_9BACT</name>
<feature type="chain" id="PRO_5047254014" evidence="6">
    <location>
        <begin position="25"/>
        <end position="484"/>
    </location>
</feature>
<keyword evidence="4" id="KW-0106">Calcium</keyword>
<reference evidence="8 9" key="1">
    <citation type="journal article" date="2022" name="Syst. Appl. Microbiol.">
        <title>Rhodopirellula aestuarii sp. nov., a novel member of the genus Rhodopirellula isolated from brackish sediments collected in the Tagus River estuary, Portugal.</title>
        <authorList>
            <person name="Vitorino I.R."/>
            <person name="Klimek D."/>
            <person name="Calusinska M."/>
            <person name="Lobo-da-Cunha A."/>
            <person name="Vasconcelos V."/>
            <person name="Lage O.M."/>
        </authorList>
    </citation>
    <scope>NUCLEOTIDE SEQUENCE [LARGE SCALE GENOMIC DNA]</scope>
    <source>
        <strain evidence="8 9">ICT_H3.1</strain>
    </source>
</reference>
<dbReference type="InterPro" id="IPR000917">
    <property type="entry name" value="Sulfatase_N"/>
</dbReference>
<evidence type="ECO:0000259" key="7">
    <source>
        <dbReference type="Pfam" id="PF00884"/>
    </source>
</evidence>
<evidence type="ECO:0000256" key="4">
    <source>
        <dbReference type="ARBA" id="ARBA00022837"/>
    </source>
</evidence>
<dbReference type="InterPro" id="IPR024607">
    <property type="entry name" value="Sulfatase_CS"/>
</dbReference>
<accession>A0ABT0U849</accession>
<dbReference type="Pfam" id="PF00884">
    <property type="entry name" value="Sulfatase"/>
    <property type="match status" value="1"/>
</dbReference>
<protein>
    <submittedName>
        <fullName evidence="8">Sulfatase-like hydrolase/transferase</fullName>
    </submittedName>
</protein>
<evidence type="ECO:0000256" key="5">
    <source>
        <dbReference type="SAM" id="MobiDB-lite"/>
    </source>
</evidence>
<proteinExistence type="inferred from homology"/>
<comment type="similarity">
    <text evidence="1">Belongs to the sulfatase family.</text>
</comment>
<evidence type="ECO:0000256" key="1">
    <source>
        <dbReference type="ARBA" id="ARBA00008779"/>
    </source>
</evidence>
<feature type="signal peptide" evidence="6">
    <location>
        <begin position="1"/>
        <end position="24"/>
    </location>
</feature>
<dbReference type="InterPro" id="IPR017850">
    <property type="entry name" value="Alkaline_phosphatase_core_sf"/>
</dbReference>
<keyword evidence="2" id="KW-0479">Metal-binding</keyword>
<dbReference type="RefSeq" id="WP_250930169.1">
    <property type="nucleotide sequence ID" value="NZ_JAMQBK010000047.1"/>
</dbReference>
<dbReference type="SUPFAM" id="SSF53649">
    <property type="entry name" value="Alkaline phosphatase-like"/>
    <property type="match status" value="1"/>
</dbReference>
<gene>
    <name evidence="8" type="ORF">NB063_18150</name>
</gene>
<organism evidence="8 9">
    <name type="scientific">Aporhodopirellula aestuarii</name>
    <dbReference type="NCBI Taxonomy" id="2950107"/>
    <lineage>
        <taxon>Bacteria</taxon>
        <taxon>Pseudomonadati</taxon>
        <taxon>Planctomycetota</taxon>
        <taxon>Planctomycetia</taxon>
        <taxon>Pirellulales</taxon>
        <taxon>Pirellulaceae</taxon>
        <taxon>Aporhodopirellula</taxon>
    </lineage>
</organism>
<keyword evidence="9" id="KW-1185">Reference proteome</keyword>
<dbReference type="Proteomes" id="UP001202961">
    <property type="component" value="Unassembled WGS sequence"/>
</dbReference>
<dbReference type="PANTHER" id="PTHR42693:SF53">
    <property type="entry name" value="ENDO-4-O-SULFATASE"/>
    <property type="match status" value="1"/>
</dbReference>
<dbReference type="PANTHER" id="PTHR42693">
    <property type="entry name" value="ARYLSULFATASE FAMILY MEMBER"/>
    <property type="match status" value="1"/>
</dbReference>
<evidence type="ECO:0000256" key="6">
    <source>
        <dbReference type="SAM" id="SignalP"/>
    </source>
</evidence>
<dbReference type="EMBL" id="JAMQBK010000047">
    <property type="protein sequence ID" value="MCM2372536.1"/>
    <property type="molecule type" value="Genomic_DNA"/>
</dbReference>
<evidence type="ECO:0000256" key="3">
    <source>
        <dbReference type="ARBA" id="ARBA00022801"/>
    </source>
</evidence>
<dbReference type="Gene3D" id="3.40.720.10">
    <property type="entry name" value="Alkaline Phosphatase, subunit A"/>
    <property type="match status" value="1"/>
</dbReference>
<keyword evidence="6" id="KW-0732">Signal</keyword>
<evidence type="ECO:0000256" key="2">
    <source>
        <dbReference type="ARBA" id="ARBA00022723"/>
    </source>
</evidence>
<dbReference type="InterPro" id="IPR050738">
    <property type="entry name" value="Sulfatase"/>
</dbReference>